<dbReference type="PROSITE" id="PS50118">
    <property type="entry name" value="HMG_BOX_2"/>
    <property type="match status" value="1"/>
</dbReference>
<keyword evidence="1" id="KW-0238">DNA-binding</keyword>
<evidence type="ECO:0000259" key="3">
    <source>
        <dbReference type="PROSITE" id="PS50118"/>
    </source>
</evidence>
<dbReference type="InterPro" id="IPR009071">
    <property type="entry name" value="HMG_box_dom"/>
</dbReference>
<dbReference type="SUPFAM" id="SSF47095">
    <property type="entry name" value="HMG-box"/>
    <property type="match status" value="2"/>
</dbReference>
<dbReference type="Gene3D" id="1.10.30.10">
    <property type="entry name" value="High mobility group box domain"/>
    <property type="match status" value="2"/>
</dbReference>
<evidence type="ECO:0000313" key="5">
    <source>
        <dbReference type="Proteomes" id="UP000292447"/>
    </source>
</evidence>
<dbReference type="SMART" id="SM00398">
    <property type="entry name" value="HMG"/>
    <property type="match status" value="2"/>
</dbReference>
<proteinExistence type="predicted"/>
<evidence type="ECO:0000313" key="4">
    <source>
        <dbReference type="EMBL" id="QBM86709.1"/>
    </source>
</evidence>
<keyword evidence="2" id="KW-0175">Coiled coil</keyword>
<dbReference type="AlphaFoldDB" id="A0A4P6XJ78"/>
<name>A0A4P6XJ78_9ASCO</name>
<evidence type="ECO:0000256" key="1">
    <source>
        <dbReference type="PROSITE-ProRule" id="PRU00267"/>
    </source>
</evidence>
<dbReference type="Proteomes" id="UP000292447">
    <property type="component" value="Chromosome I"/>
</dbReference>
<dbReference type="GO" id="GO:0003677">
    <property type="term" value="F:DNA binding"/>
    <property type="evidence" value="ECO:0007669"/>
    <property type="project" value="UniProtKB-UniRule"/>
</dbReference>
<sequence>MFQIARLNTAKYAAFQVRAFSAGPMLAAKAVAAKSKKVVSPEAKALEKELKKEKLTLAKLAAKVKKVEESEKEKKTQASIERREKKALKPYKKLSPLNVFIKENYKSLGSLKDASHKWTELTESEKEPFVQKAEKLNAENLKLYTPKPVSPAPAYARFTKANWVSNEDFSVASKAAAEKWRQLTKEEKDAYSPKPEEWEAYRKAFASWREERIKLYASKL</sequence>
<reference evidence="5" key="1">
    <citation type="submission" date="2019-03" db="EMBL/GenBank/DDBJ databases">
        <title>Snf2 controls pulcherriminic acid biosynthesis and connects pigmentation and antifungal activity of the yeast Metschnikowia pulcherrima.</title>
        <authorList>
            <person name="Gore-Lloyd D."/>
            <person name="Sumann I."/>
            <person name="Brachmann A.O."/>
            <person name="Schneeberger K."/>
            <person name="Ortiz-Merino R.A."/>
            <person name="Moreno-Beltran M."/>
            <person name="Schlaefli M."/>
            <person name="Kirner P."/>
            <person name="Santos Kron A."/>
            <person name="Wolfe K.H."/>
            <person name="Piel J."/>
            <person name="Ahrens C.H."/>
            <person name="Henk D."/>
            <person name="Freimoser F.M."/>
        </authorList>
    </citation>
    <scope>NUCLEOTIDE SEQUENCE [LARGE SCALE GENOMIC DNA]</scope>
    <source>
        <strain evidence="5">APC 1.2</strain>
    </source>
</reference>
<feature type="coiled-coil region" evidence="2">
    <location>
        <begin position="43"/>
        <end position="77"/>
    </location>
</feature>
<gene>
    <name evidence="4" type="ORF">METSCH_A13550</name>
</gene>
<dbReference type="GO" id="GO:0005634">
    <property type="term" value="C:nucleus"/>
    <property type="evidence" value="ECO:0007669"/>
    <property type="project" value="UniProtKB-UniRule"/>
</dbReference>
<keyword evidence="1" id="KW-0539">Nucleus</keyword>
<feature type="DNA-binding region" description="HMG box" evidence="1">
    <location>
        <begin position="145"/>
        <end position="209"/>
    </location>
</feature>
<organism evidence="4 5">
    <name type="scientific">Metschnikowia aff. pulcherrima</name>
    <dbReference type="NCBI Taxonomy" id="2163413"/>
    <lineage>
        <taxon>Eukaryota</taxon>
        <taxon>Fungi</taxon>
        <taxon>Dikarya</taxon>
        <taxon>Ascomycota</taxon>
        <taxon>Saccharomycotina</taxon>
        <taxon>Pichiomycetes</taxon>
        <taxon>Metschnikowiaceae</taxon>
        <taxon>Metschnikowia</taxon>
    </lineage>
</organism>
<evidence type="ECO:0000256" key="2">
    <source>
        <dbReference type="SAM" id="Coils"/>
    </source>
</evidence>
<accession>A0A4P6XJ78</accession>
<dbReference type="EMBL" id="CP034456">
    <property type="protein sequence ID" value="QBM86709.1"/>
    <property type="molecule type" value="Genomic_DNA"/>
</dbReference>
<dbReference type="STRING" id="2163413.A0A4P6XJ78"/>
<feature type="domain" description="HMG box" evidence="3">
    <location>
        <begin position="145"/>
        <end position="209"/>
    </location>
</feature>
<protein>
    <recommendedName>
        <fullName evidence="3">HMG box domain-containing protein</fullName>
    </recommendedName>
</protein>
<keyword evidence="5" id="KW-1185">Reference proteome</keyword>
<dbReference type="InterPro" id="IPR036910">
    <property type="entry name" value="HMG_box_dom_sf"/>
</dbReference>